<evidence type="ECO:0000313" key="2">
    <source>
        <dbReference type="EMBL" id="OCK73586.1"/>
    </source>
</evidence>
<dbReference type="Proteomes" id="UP000250266">
    <property type="component" value="Unassembled WGS sequence"/>
</dbReference>
<proteinExistence type="predicted"/>
<feature type="region of interest" description="Disordered" evidence="1">
    <location>
        <begin position="120"/>
        <end position="154"/>
    </location>
</feature>
<evidence type="ECO:0000313" key="3">
    <source>
        <dbReference type="Proteomes" id="UP000250266"/>
    </source>
</evidence>
<reference evidence="2 3" key="1">
    <citation type="journal article" date="2016" name="Nat. Commun.">
        <title>Ectomycorrhizal ecology is imprinted in the genome of the dominant symbiotic fungus Cenococcum geophilum.</title>
        <authorList>
            <consortium name="DOE Joint Genome Institute"/>
            <person name="Peter M."/>
            <person name="Kohler A."/>
            <person name="Ohm R.A."/>
            <person name="Kuo A."/>
            <person name="Krutzmann J."/>
            <person name="Morin E."/>
            <person name="Arend M."/>
            <person name="Barry K.W."/>
            <person name="Binder M."/>
            <person name="Choi C."/>
            <person name="Clum A."/>
            <person name="Copeland A."/>
            <person name="Grisel N."/>
            <person name="Haridas S."/>
            <person name="Kipfer T."/>
            <person name="LaButti K."/>
            <person name="Lindquist E."/>
            <person name="Lipzen A."/>
            <person name="Maire R."/>
            <person name="Meier B."/>
            <person name="Mihaltcheva S."/>
            <person name="Molinier V."/>
            <person name="Murat C."/>
            <person name="Poggeler S."/>
            <person name="Quandt C.A."/>
            <person name="Sperisen C."/>
            <person name="Tritt A."/>
            <person name="Tisserant E."/>
            <person name="Crous P.W."/>
            <person name="Henrissat B."/>
            <person name="Nehls U."/>
            <person name="Egli S."/>
            <person name="Spatafora J.W."/>
            <person name="Grigoriev I.V."/>
            <person name="Martin F.M."/>
        </authorList>
    </citation>
    <scope>NUCLEOTIDE SEQUENCE [LARGE SCALE GENOMIC DNA]</scope>
    <source>
        <strain evidence="2 3">CBS 459.81</strain>
    </source>
</reference>
<dbReference type="EMBL" id="KV745714">
    <property type="protein sequence ID" value="OCK73586.1"/>
    <property type="molecule type" value="Genomic_DNA"/>
</dbReference>
<protein>
    <submittedName>
        <fullName evidence="2">Uncharacterized protein</fullName>
    </submittedName>
</protein>
<keyword evidence="3" id="KW-1185">Reference proteome</keyword>
<gene>
    <name evidence="2" type="ORF">K432DRAFT_410570</name>
</gene>
<evidence type="ECO:0000256" key="1">
    <source>
        <dbReference type="SAM" id="MobiDB-lite"/>
    </source>
</evidence>
<accession>A0A8E2DXY5</accession>
<dbReference type="AlphaFoldDB" id="A0A8E2DXY5"/>
<name>A0A8E2DXY5_9PEZI</name>
<organism evidence="2 3">
    <name type="scientific">Lepidopterella palustris CBS 459.81</name>
    <dbReference type="NCBI Taxonomy" id="1314670"/>
    <lineage>
        <taxon>Eukaryota</taxon>
        <taxon>Fungi</taxon>
        <taxon>Dikarya</taxon>
        <taxon>Ascomycota</taxon>
        <taxon>Pezizomycotina</taxon>
        <taxon>Dothideomycetes</taxon>
        <taxon>Pleosporomycetidae</taxon>
        <taxon>Mytilinidiales</taxon>
        <taxon>Argynnaceae</taxon>
        <taxon>Lepidopterella</taxon>
    </lineage>
</organism>
<sequence>MGIRIVAIRRSLQARGATIATLLMRDFGGCHGSGGLAKQQFNIENKNRYSNVGLDEVEFLLRTVALLYISIVQLYLTPSCDTPATIRLKCAVIMQPSSYRRVELGKVDSICPTTIVLEKSTPRSARKNPNRVTPPPHDPGLSSPGYEIRLDTSG</sequence>